<keyword evidence="9" id="KW-0812">Transmembrane</keyword>
<dbReference type="CDD" id="cd16917">
    <property type="entry name" value="HATPase_UhpB-NarQ-NarX-like"/>
    <property type="match status" value="1"/>
</dbReference>
<keyword evidence="9" id="KW-1133">Transmembrane helix</keyword>
<evidence type="ECO:0000256" key="4">
    <source>
        <dbReference type="ARBA" id="ARBA00022679"/>
    </source>
</evidence>
<protein>
    <recommendedName>
        <fullName evidence="2">histidine kinase</fullName>
        <ecNumber evidence="2">2.7.13.3</ecNumber>
    </recommendedName>
</protein>
<evidence type="ECO:0000256" key="7">
    <source>
        <dbReference type="ARBA" id="ARBA00022840"/>
    </source>
</evidence>
<feature type="domain" description="Signal transduction histidine kinase subgroup 3 dimerisation and phosphoacceptor" evidence="10">
    <location>
        <begin position="203"/>
        <end position="269"/>
    </location>
</feature>
<dbReference type="GO" id="GO:0005524">
    <property type="term" value="F:ATP binding"/>
    <property type="evidence" value="ECO:0007669"/>
    <property type="project" value="UniProtKB-KW"/>
</dbReference>
<accession>A0A0S4QFX4</accession>
<keyword evidence="3" id="KW-0597">Phosphoprotein</keyword>
<evidence type="ECO:0000256" key="5">
    <source>
        <dbReference type="ARBA" id="ARBA00022741"/>
    </source>
</evidence>
<dbReference type="Gene3D" id="1.20.5.1930">
    <property type="match status" value="1"/>
</dbReference>
<dbReference type="InterPro" id="IPR011712">
    <property type="entry name" value="Sig_transdc_His_kin_sub3_dim/P"/>
</dbReference>
<proteinExistence type="predicted"/>
<dbReference type="EMBL" id="FAOZ01000002">
    <property type="protein sequence ID" value="CUU54079.1"/>
    <property type="molecule type" value="Genomic_DNA"/>
</dbReference>
<feature type="transmembrane region" description="Helical" evidence="9">
    <location>
        <begin position="155"/>
        <end position="174"/>
    </location>
</feature>
<dbReference type="Pfam" id="PF07730">
    <property type="entry name" value="HisKA_3"/>
    <property type="match status" value="1"/>
</dbReference>
<evidence type="ECO:0000256" key="6">
    <source>
        <dbReference type="ARBA" id="ARBA00022777"/>
    </source>
</evidence>
<dbReference type="GO" id="GO:0046983">
    <property type="term" value="F:protein dimerization activity"/>
    <property type="evidence" value="ECO:0007669"/>
    <property type="project" value="InterPro"/>
</dbReference>
<dbReference type="GO" id="GO:0000155">
    <property type="term" value="F:phosphorelay sensor kinase activity"/>
    <property type="evidence" value="ECO:0007669"/>
    <property type="project" value="InterPro"/>
</dbReference>
<evidence type="ECO:0000256" key="1">
    <source>
        <dbReference type="ARBA" id="ARBA00000085"/>
    </source>
</evidence>
<reference evidence="12" key="1">
    <citation type="submission" date="2015-11" db="EMBL/GenBank/DDBJ databases">
        <authorList>
            <person name="Varghese N."/>
        </authorList>
    </citation>
    <scope>NUCLEOTIDE SEQUENCE [LARGE SCALE GENOMIC DNA]</scope>
    <source>
        <strain evidence="12">DSM 45899</strain>
    </source>
</reference>
<evidence type="ECO:0000256" key="9">
    <source>
        <dbReference type="SAM" id="Phobius"/>
    </source>
</evidence>
<keyword evidence="6 11" id="KW-0418">Kinase</keyword>
<sequence length="458" mass="47976">MPIFVSAVLRPAVFTRWLHLAMGGVFAGMCVMVVPGFDESLPRTLVSCLISPLPVLAVAALVPATRHAEGVQARWLLRPAESGAISLSPSRARSDRLRTGLWLFIRVWLGVAVLALTVNSVLLAGRLALAPFRPEPLQATGIRVLSADGRLLGPFLVPPLILALLGVIAAVGVFQARAARALLGPSAAERLAEVEYRAEQLLERNRLAAELHDSIGHALTLTILQAGAARGLAATDPEFVHRALTVIEDAGRRALGDLERTLAVLRDADDGPRARPTLAELDTLLDNARTAGTPILAAISPRIDGVPGVVSREAYRILQEAVTNVLRHAPGGPVTIDVVVDDVCLELRVVSLLPARSAGPPRQGGKGLRGARERAILLGGDFSAKPQNDNWILEARLPLVLGSDVQAVPGDGASPSGSRGSGAGRAPPIDVDLLGCVGGSSSRCARVSCPVRGFGPGE</sequence>
<feature type="transmembrane region" description="Helical" evidence="9">
    <location>
        <begin position="101"/>
        <end position="124"/>
    </location>
</feature>
<dbReference type="Proteomes" id="UP000198802">
    <property type="component" value="Unassembled WGS sequence"/>
</dbReference>
<evidence type="ECO:0000259" key="10">
    <source>
        <dbReference type="Pfam" id="PF07730"/>
    </source>
</evidence>
<gene>
    <name evidence="11" type="ORF">Ga0074812_10282</name>
</gene>
<keyword evidence="7" id="KW-0067">ATP-binding</keyword>
<evidence type="ECO:0000313" key="12">
    <source>
        <dbReference type="Proteomes" id="UP000198802"/>
    </source>
</evidence>
<evidence type="ECO:0000313" key="11">
    <source>
        <dbReference type="EMBL" id="CUU54079.1"/>
    </source>
</evidence>
<dbReference type="GO" id="GO:0016020">
    <property type="term" value="C:membrane"/>
    <property type="evidence" value="ECO:0007669"/>
    <property type="project" value="InterPro"/>
</dbReference>
<dbReference type="EC" id="2.7.13.3" evidence="2"/>
<dbReference type="RefSeq" id="WP_091271320.1">
    <property type="nucleotide sequence ID" value="NZ_FAOZ01000002.1"/>
</dbReference>
<keyword evidence="8" id="KW-0902">Two-component regulatory system</keyword>
<name>A0A0S4QFX4_9ACTN</name>
<keyword evidence="9" id="KW-0472">Membrane</keyword>
<keyword evidence="12" id="KW-1185">Reference proteome</keyword>
<dbReference type="AlphaFoldDB" id="A0A0S4QFX4"/>
<organism evidence="11 12">
    <name type="scientific">Parafrankia irregularis</name>
    <dbReference type="NCBI Taxonomy" id="795642"/>
    <lineage>
        <taxon>Bacteria</taxon>
        <taxon>Bacillati</taxon>
        <taxon>Actinomycetota</taxon>
        <taxon>Actinomycetes</taxon>
        <taxon>Frankiales</taxon>
        <taxon>Frankiaceae</taxon>
        <taxon>Parafrankia</taxon>
    </lineage>
</organism>
<keyword evidence="5" id="KW-0547">Nucleotide-binding</keyword>
<comment type="catalytic activity">
    <reaction evidence="1">
        <text>ATP + protein L-histidine = ADP + protein N-phospho-L-histidine.</text>
        <dbReference type="EC" id="2.7.13.3"/>
    </reaction>
</comment>
<keyword evidence="4" id="KW-0808">Transferase</keyword>
<dbReference type="Gene3D" id="3.30.565.10">
    <property type="entry name" value="Histidine kinase-like ATPase, C-terminal domain"/>
    <property type="match status" value="1"/>
</dbReference>
<evidence type="ECO:0000256" key="3">
    <source>
        <dbReference type="ARBA" id="ARBA00022553"/>
    </source>
</evidence>
<dbReference type="PANTHER" id="PTHR24421">
    <property type="entry name" value="NITRATE/NITRITE SENSOR PROTEIN NARX-RELATED"/>
    <property type="match status" value="1"/>
</dbReference>
<evidence type="ECO:0000256" key="2">
    <source>
        <dbReference type="ARBA" id="ARBA00012438"/>
    </source>
</evidence>
<evidence type="ECO:0000256" key="8">
    <source>
        <dbReference type="ARBA" id="ARBA00023012"/>
    </source>
</evidence>
<feature type="transmembrane region" description="Helical" evidence="9">
    <location>
        <begin position="43"/>
        <end position="64"/>
    </location>
</feature>
<dbReference type="PANTHER" id="PTHR24421:SF10">
    <property type="entry name" value="NITRATE_NITRITE SENSOR PROTEIN NARQ"/>
    <property type="match status" value="1"/>
</dbReference>
<feature type="transmembrane region" description="Helical" evidence="9">
    <location>
        <begin position="17"/>
        <end position="37"/>
    </location>
</feature>
<dbReference type="InterPro" id="IPR036890">
    <property type="entry name" value="HATPase_C_sf"/>
</dbReference>
<dbReference type="InterPro" id="IPR050482">
    <property type="entry name" value="Sensor_HK_TwoCompSys"/>
</dbReference>